<protein>
    <submittedName>
        <fullName evidence="8">Major facilitator superfamily domain-containing protein 6</fullName>
    </submittedName>
</protein>
<comment type="caution">
    <text evidence="8">The sequence shown here is derived from an EMBL/GenBank/DDBJ whole genome shotgun (WGS) entry which is preliminary data.</text>
</comment>
<keyword evidence="9" id="KW-1185">Reference proteome</keyword>
<dbReference type="PANTHER" id="PTHR16172:SF42">
    <property type="entry name" value="MAJOR FACILITATOR SUPERFAMILY (MFS) PROFILE DOMAIN-CONTAINING PROTEIN"/>
    <property type="match status" value="1"/>
</dbReference>
<dbReference type="InterPro" id="IPR051717">
    <property type="entry name" value="MFS_MFSD6"/>
</dbReference>
<feature type="transmembrane region" description="Helical" evidence="6">
    <location>
        <begin position="332"/>
        <end position="353"/>
    </location>
</feature>
<feature type="transmembrane region" description="Helical" evidence="6">
    <location>
        <begin position="220"/>
        <end position="237"/>
    </location>
</feature>
<evidence type="ECO:0000256" key="5">
    <source>
        <dbReference type="ARBA" id="ARBA00023136"/>
    </source>
</evidence>
<dbReference type="InterPro" id="IPR036259">
    <property type="entry name" value="MFS_trans_sf"/>
</dbReference>
<keyword evidence="5 6" id="KW-0472">Membrane</keyword>
<comment type="similarity">
    <text evidence="2">Belongs to the major facilitator superfamily. MFSD6 family.</text>
</comment>
<dbReference type="PANTHER" id="PTHR16172">
    <property type="entry name" value="MAJOR FACILITATOR SUPERFAMILY DOMAIN-CONTAINING PROTEIN 6-LIKE"/>
    <property type="match status" value="1"/>
</dbReference>
<feature type="transmembrane region" description="Helical" evidence="6">
    <location>
        <begin position="98"/>
        <end position="117"/>
    </location>
</feature>
<sequence length="437" mass="49582">MKFNEERKRKPNCNSTLERRRWLTLSVNINKTFLPVKLTYYLYLSAWAVIKPYLPIFMYELGMNAAQIGILRAIEPVTNFVASPVWGTVADKFNIHKMLMLACVIGSSICISLFVFVPNVTNLDEDRHSTEEFLPLMPTNIGVSGSRENLSFTTVSSQTSQKENNPSKLFPRDSLLSFILCALITTTENIFDAGFMPLFDSNTMELCRYYPGNTYGGQRAMGALAVGVISPFVGYLFDAYKYIIDAFSFSLLGNSWVPFFFMYTVVMLLTLIPVSKLKVVPMQPPESFSKEVIQLFRDRQIFITFLVVVVCGISYGIAGAFLLLFLEELHASRLLMSLTLVMTCAPETICLMFSGRIIKALTYEGVFCLGLFAYAIRFLGYSTIPEKATWVVLPVESLHGMFWTNLAQLYRICKLHCPRRNVSHTSVHYELSAWRSR</sequence>
<evidence type="ECO:0000256" key="6">
    <source>
        <dbReference type="SAM" id="Phobius"/>
    </source>
</evidence>
<evidence type="ECO:0000259" key="7">
    <source>
        <dbReference type="Pfam" id="PF12832"/>
    </source>
</evidence>
<keyword evidence="4 6" id="KW-1133">Transmembrane helix</keyword>
<accession>A0A9Q1H992</accession>
<dbReference type="SUPFAM" id="SSF103473">
    <property type="entry name" value="MFS general substrate transporter"/>
    <property type="match status" value="1"/>
</dbReference>
<feature type="transmembrane region" description="Helical" evidence="6">
    <location>
        <begin position="175"/>
        <end position="199"/>
    </location>
</feature>
<name>A0A9Q1H992_HOLLE</name>
<reference evidence="8" key="1">
    <citation type="submission" date="2021-10" db="EMBL/GenBank/DDBJ databases">
        <title>Tropical sea cucumber genome reveals ecological adaptation and Cuvierian tubules defense mechanism.</title>
        <authorList>
            <person name="Chen T."/>
        </authorList>
    </citation>
    <scope>NUCLEOTIDE SEQUENCE</scope>
    <source>
        <strain evidence="8">Nanhai2018</strain>
        <tissue evidence="8">Muscle</tissue>
    </source>
</reference>
<proteinExistence type="inferred from homology"/>
<comment type="subcellular location">
    <subcellularLocation>
        <location evidence="1">Membrane</location>
        <topology evidence="1">Multi-pass membrane protein</topology>
    </subcellularLocation>
</comment>
<dbReference type="InterPro" id="IPR024989">
    <property type="entry name" value="MFS_assoc_dom"/>
</dbReference>
<evidence type="ECO:0000256" key="4">
    <source>
        <dbReference type="ARBA" id="ARBA00022989"/>
    </source>
</evidence>
<dbReference type="Gene3D" id="1.20.1250.20">
    <property type="entry name" value="MFS general substrate transporter like domains"/>
    <property type="match status" value="2"/>
</dbReference>
<evidence type="ECO:0000313" key="9">
    <source>
        <dbReference type="Proteomes" id="UP001152320"/>
    </source>
</evidence>
<feature type="domain" description="Major facilitator superfamily associated" evidence="7">
    <location>
        <begin position="36"/>
        <end position="401"/>
    </location>
</feature>
<gene>
    <name evidence="8" type="ORF">HOLleu_18615</name>
</gene>
<dbReference type="Proteomes" id="UP001152320">
    <property type="component" value="Chromosome 8"/>
</dbReference>
<dbReference type="GO" id="GO:0016020">
    <property type="term" value="C:membrane"/>
    <property type="evidence" value="ECO:0007669"/>
    <property type="project" value="UniProtKB-SubCell"/>
</dbReference>
<dbReference type="OrthoDB" id="10056177at2759"/>
<feature type="transmembrane region" description="Helical" evidence="6">
    <location>
        <begin position="257"/>
        <end position="280"/>
    </location>
</feature>
<evidence type="ECO:0000313" key="8">
    <source>
        <dbReference type="EMBL" id="KAJ8037724.1"/>
    </source>
</evidence>
<evidence type="ECO:0000256" key="2">
    <source>
        <dbReference type="ARBA" id="ARBA00005241"/>
    </source>
</evidence>
<dbReference type="EMBL" id="JAIZAY010000008">
    <property type="protein sequence ID" value="KAJ8037724.1"/>
    <property type="molecule type" value="Genomic_DNA"/>
</dbReference>
<evidence type="ECO:0000256" key="1">
    <source>
        <dbReference type="ARBA" id="ARBA00004141"/>
    </source>
</evidence>
<dbReference type="AlphaFoldDB" id="A0A9Q1H992"/>
<feature type="transmembrane region" description="Helical" evidence="6">
    <location>
        <begin position="301"/>
        <end position="326"/>
    </location>
</feature>
<organism evidence="8 9">
    <name type="scientific">Holothuria leucospilota</name>
    <name type="common">Black long sea cucumber</name>
    <name type="synonym">Mertensiothuria leucospilota</name>
    <dbReference type="NCBI Taxonomy" id="206669"/>
    <lineage>
        <taxon>Eukaryota</taxon>
        <taxon>Metazoa</taxon>
        <taxon>Echinodermata</taxon>
        <taxon>Eleutherozoa</taxon>
        <taxon>Echinozoa</taxon>
        <taxon>Holothuroidea</taxon>
        <taxon>Aspidochirotacea</taxon>
        <taxon>Aspidochirotida</taxon>
        <taxon>Holothuriidae</taxon>
        <taxon>Holothuria</taxon>
    </lineage>
</organism>
<dbReference type="Pfam" id="PF12832">
    <property type="entry name" value="MFS_1_like"/>
    <property type="match status" value="1"/>
</dbReference>
<evidence type="ECO:0000256" key="3">
    <source>
        <dbReference type="ARBA" id="ARBA00022692"/>
    </source>
</evidence>
<keyword evidence="3 6" id="KW-0812">Transmembrane</keyword>
<feature type="transmembrane region" description="Helical" evidence="6">
    <location>
        <begin position="365"/>
        <end position="384"/>
    </location>
</feature>